<evidence type="ECO:0000313" key="2">
    <source>
        <dbReference type="EMBL" id="MFF4526116.1"/>
    </source>
</evidence>
<feature type="transmembrane region" description="Helical" evidence="1">
    <location>
        <begin position="201"/>
        <end position="221"/>
    </location>
</feature>
<feature type="transmembrane region" description="Helical" evidence="1">
    <location>
        <begin position="176"/>
        <end position="195"/>
    </location>
</feature>
<keyword evidence="3" id="KW-1185">Reference proteome</keyword>
<comment type="caution">
    <text evidence="2">The sequence shown here is derived from an EMBL/GenBank/DDBJ whole genome shotgun (WGS) entry which is preliminary data.</text>
</comment>
<keyword evidence="1" id="KW-1133">Transmembrane helix</keyword>
<accession>A0ABW6URP4</accession>
<proteinExistence type="predicted"/>
<name>A0ABW6URP4_9ACTN</name>
<dbReference type="Proteomes" id="UP001602058">
    <property type="component" value="Unassembled WGS sequence"/>
</dbReference>
<feature type="transmembrane region" description="Helical" evidence="1">
    <location>
        <begin position="100"/>
        <end position="123"/>
    </location>
</feature>
<keyword evidence="1" id="KW-0472">Membrane</keyword>
<evidence type="ECO:0000313" key="3">
    <source>
        <dbReference type="Proteomes" id="UP001602058"/>
    </source>
</evidence>
<feature type="transmembrane region" description="Helical" evidence="1">
    <location>
        <begin position="143"/>
        <end position="164"/>
    </location>
</feature>
<evidence type="ECO:0000256" key="1">
    <source>
        <dbReference type="SAM" id="Phobius"/>
    </source>
</evidence>
<dbReference type="RefSeq" id="WP_387891579.1">
    <property type="nucleotide sequence ID" value="NZ_JBIAWJ010000023.1"/>
</dbReference>
<feature type="transmembrane region" description="Helical" evidence="1">
    <location>
        <begin position="20"/>
        <end position="41"/>
    </location>
</feature>
<organism evidence="2 3">
    <name type="scientific">Streptomyces bluensis</name>
    <dbReference type="NCBI Taxonomy" id="33897"/>
    <lineage>
        <taxon>Bacteria</taxon>
        <taxon>Bacillati</taxon>
        <taxon>Actinomycetota</taxon>
        <taxon>Actinomycetes</taxon>
        <taxon>Kitasatosporales</taxon>
        <taxon>Streptomycetaceae</taxon>
        <taxon>Streptomyces</taxon>
    </lineage>
</organism>
<dbReference type="EMBL" id="JBIAWJ010000023">
    <property type="protein sequence ID" value="MFF4526116.1"/>
    <property type="molecule type" value="Genomic_DNA"/>
</dbReference>
<protein>
    <submittedName>
        <fullName evidence="2">2-oxoglutarate/malate transporter</fullName>
    </submittedName>
</protein>
<reference evidence="2 3" key="1">
    <citation type="submission" date="2024-10" db="EMBL/GenBank/DDBJ databases">
        <title>The Natural Products Discovery Center: Release of the First 8490 Sequenced Strains for Exploring Actinobacteria Biosynthetic Diversity.</title>
        <authorList>
            <person name="Kalkreuter E."/>
            <person name="Kautsar S.A."/>
            <person name="Yang D."/>
            <person name="Bader C.D."/>
            <person name="Teijaro C.N."/>
            <person name="Fluegel L."/>
            <person name="Davis C.M."/>
            <person name="Simpson J.R."/>
            <person name="Lauterbach L."/>
            <person name="Steele A.D."/>
            <person name="Gui C."/>
            <person name="Meng S."/>
            <person name="Li G."/>
            <person name="Viehrig K."/>
            <person name="Ye F."/>
            <person name="Su P."/>
            <person name="Kiefer A.F."/>
            <person name="Nichols A."/>
            <person name="Cepeda A.J."/>
            <person name="Yan W."/>
            <person name="Fan B."/>
            <person name="Jiang Y."/>
            <person name="Adhikari A."/>
            <person name="Zheng C.-J."/>
            <person name="Schuster L."/>
            <person name="Cowan T.M."/>
            <person name="Smanski M.J."/>
            <person name="Chevrette M.G."/>
            <person name="De Carvalho L.P.S."/>
            <person name="Shen B."/>
        </authorList>
    </citation>
    <scope>NUCLEOTIDE SEQUENCE [LARGE SCALE GENOMIC DNA]</scope>
    <source>
        <strain evidence="2 3">NPDC001390</strain>
    </source>
</reference>
<sequence length="236" mass="23847">MLRQLPSPAPFTGFSRISGLSALGFALLIVLANVLMVPAGLPRTGADLGEVNAFFGAEGHIVGLGSALTPAAWVLATVFGAGAVSVLWRSERGRGEAWSLVGFAGLVLQNAAFAGVVATRLALVSTAPHGTTATAGLWALHDALFTLNGTFLATALTGLSAGGLRAGLIRPWHGALGLLAAALMFGSATLTPMVIAEEGPLGLLGLVGWLAWVVWTVTYGITLIRPNPSGSAVGGS</sequence>
<feature type="transmembrane region" description="Helical" evidence="1">
    <location>
        <begin position="61"/>
        <end position="88"/>
    </location>
</feature>
<keyword evidence="1" id="KW-0812">Transmembrane</keyword>
<gene>
    <name evidence="2" type="ORF">ACFY1D_32480</name>
</gene>